<proteinExistence type="predicted"/>
<gene>
    <name evidence="1" type="ORF">NIES593_22160</name>
</gene>
<dbReference type="Proteomes" id="UP000186868">
    <property type="component" value="Unassembled WGS sequence"/>
</dbReference>
<accession>A0A1U7H7J2</accession>
<sequence length="240" mass="26470">MFKQLRWHCPLLGIIVFFFTLAIAPSIRSETPQQKDDPAAANEALDLKPEIIEESPVLQRWLQEIPNVSKEIENDPSFRTRIRLGYSQFLSSSDAGGLIVGVEDIFIGRTGLTISGDYQASFNGDRESVGGNLHYYVLPLGSYFNLAPVLGYRYINSGDYSTDGVNVGIRLVLSLSRTGAADISLTQSFVSPGDREEVGMTTLSVGYAITKNVRLSADIQQQNSTEDKDSRVGIVIEWMP</sequence>
<dbReference type="EMBL" id="MRCB01000050">
    <property type="protein sequence ID" value="OKH18396.1"/>
    <property type="molecule type" value="Genomic_DNA"/>
</dbReference>
<evidence type="ECO:0008006" key="3">
    <source>
        <dbReference type="Google" id="ProtNLM"/>
    </source>
</evidence>
<dbReference type="AlphaFoldDB" id="A0A1U7H7J2"/>
<protein>
    <recommendedName>
        <fullName evidence="3">Outer membrane protein beta-barrel domain-containing protein</fullName>
    </recommendedName>
</protein>
<reference evidence="1 2" key="1">
    <citation type="submission" date="2016-11" db="EMBL/GenBank/DDBJ databases">
        <title>Draft Genome Sequences of Nine Cyanobacterial Strains from Diverse Habitats.</title>
        <authorList>
            <person name="Zhu T."/>
            <person name="Hou S."/>
            <person name="Lu X."/>
            <person name="Hess W.R."/>
        </authorList>
    </citation>
    <scope>NUCLEOTIDE SEQUENCE [LARGE SCALE GENOMIC DNA]</scope>
    <source>
        <strain evidence="1 2">NIES-593</strain>
    </source>
</reference>
<name>A0A1U7H7J2_9CYAN</name>
<evidence type="ECO:0000313" key="1">
    <source>
        <dbReference type="EMBL" id="OKH18396.1"/>
    </source>
</evidence>
<keyword evidence="2" id="KW-1185">Reference proteome</keyword>
<evidence type="ECO:0000313" key="2">
    <source>
        <dbReference type="Proteomes" id="UP000186868"/>
    </source>
</evidence>
<dbReference type="RefSeq" id="WP_073601661.1">
    <property type="nucleotide sequence ID" value="NZ_MRCB01000050.1"/>
</dbReference>
<comment type="caution">
    <text evidence="1">The sequence shown here is derived from an EMBL/GenBank/DDBJ whole genome shotgun (WGS) entry which is preliminary data.</text>
</comment>
<dbReference type="OrthoDB" id="571365at2"/>
<organism evidence="1 2">
    <name type="scientific">Hydrococcus rivularis NIES-593</name>
    <dbReference type="NCBI Taxonomy" id="1921803"/>
    <lineage>
        <taxon>Bacteria</taxon>
        <taxon>Bacillati</taxon>
        <taxon>Cyanobacteriota</taxon>
        <taxon>Cyanophyceae</taxon>
        <taxon>Pleurocapsales</taxon>
        <taxon>Hydrococcaceae</taxon>
        <taxon>Hydrococcus</taxon>
    </lineage>
</organism>